<dbReference type="InterPro" id="IPR008775">
    <property type="entry name" value="Phytyl_CoA_dOase-like"/>
</dbReference>
<dbReference type="Gene3D" id="2.60.120.620">
    <property type="entry name" value="q2cbj1_9rhob like domain"/>
    <property type="match status" value="1"/>
</dbReference>
<reference evidence="2" key="1">
    <citation type="journal article" date="2019" name="Int. J. Syst. Evol. Microbiol.">
        <title>The Global Catalogue of Microorganisms (GCM) 10K type strain sequencing project: providing services to taxonomists for standard genome sequencing and annotation.</title>
        <authorList>
            <consortium name="The Broad Institute Genomics Platform"/>
            <consortium name="The Broad Institute Genome Sequencing Center for Infectious Disease"/>
            <person name="Wu L."/>
            <person name="Ma J."/>
        </authorList>
    </citation>
    <scope>NUCLEOTIDE SEQUENCE [LARGE SCALE GENOMIC DNA]</scope>
    <source>
        <strain evidence="2">CGMCC 1.15474</strain>
    </source>
</reference>
<keyword evidence="2" id="KW-1185">Reference proteome</keyword>
<comment type="caution">
    <text evidence="1">The sequence shown here is derived from an EMBL/GenBank/DDBJ whole genome shotgun (WGS) entry which is preliminary data.</text>
</comment>
<protein>
    <submittedName>
        <fullName evidence="1">Phytanoyl-CoA dioxygenase family protein</fullName>
    </submittedName>
</protein>
<proteinExistence type="predicted"/>
<dbReference type="EMBL" id="JBHUIK010000001">
    <property type="protein sequence ID" value="MFD2212364.1"/>
    <property type="molecule type" value="Genomic_DNA"/>
</dbReference>
<evidence type="ECO:0000313" key="2">
    <source>
        <dbReference type="Proteomes" id="UP001597318"/>
    </source>
</evidence>
<keyword evidence="1" id="KW-0223">Dioxygenase</keyword>
<keyword evidence="1" id="KW-0560">Oxidoreductase</keyword>
<gene>
    <name evidence="1" type="ORF">ACFSKK_01405</name>
</gene>
<name>A0ABW5BS37_9BACI</name>
<dbReference type="SUPFAM" id="SSF51197">
    <property type="entry name" value="Clavaminate synthase-like"/>
    <property type="match status" value="1"/>
</dbReference>
<sequence>MTNYKVLTQEQVNQFIELGWVKVEQAFPKEVALEAQKIVWENVEKRGVTKNDRSTWKEEMVQLNETYEHDEFQKCNTKRLADAIEDLVGEGRWADRTVYGESDKKVGYGWWPVNFSQGALKPWNVPTTGWHWDGIQFHHYIDSPEQGLLCLNLFSEIGKQGGGTLVAEGSHKVIAKFLSQQHDGIELEEGIRALNKQHPWFSELTGSKKDNTTNDEENRIEKFMENPFVDEDGIKLQVIETTGNPGDVILCHPFLYHAASQNHSGIPRFMCNRTTPLTERININRADGNYSPLELSIKSVLHKEATI</sequence>
<dbReference type="Proteomes" id="UP001597318">
    <property type="component" value="Unassembled WGS sequence"/>
</dbReference>
<organism evidence="1 2">
    <name type="scientific">Metabacillus endolithicus</name>
    <dbReference type="NCBI Taxonomy" id="1535204"/>
    <lineage>
        <taxon>Bacteria</taxon>
        <taxon>Bacillati</taxon>
        <taxon>Bacillota</taxon>
        <taxon>Bacilli</taxon>
        <taxon>Bacillales</taxon>
        <taxon>Bacillaceae</taxon>
        <taxon>Metabacillus</taxon>
    </lineage>
</organism>
<accession>A0ABW5BS37</accession>
<dbReference type="Pfam" id="PF05721">
    <property type="entry name" value="PhyH"/>
    <property type="match status" value="1"/>
</dbReference>
<dbReference type="RefSeq" id="WP_247342495.1">
    <property type="nucleotide sequence ID" value="NZ_CP095550.1"/>
</dbReference>
<evidence type="ECO:0000313" key="1">
    <source>
        <dbReference type="EMBL" id="MFD2212364.1"/>
    </source>
</evidence>
<dbReference type="GO" id="GO:0051213">
    <property type="term" value="F:dioxygenase activity"/>
    <property type="evidence" value="ECO:0007669"/>
    <property type="project" value="UniProtKB-KW"/>
</dbReference>